<dbReference type="OrthoDB" id="31600at2"/>
<dbReference type="Pfam" id="PF00455">
    <property type="entry name" value="DeoRC"/>
    <property type="match status" value="1"/>
</dbReference>
<evidence type="ECO:0000313" key="5">
    <source>
        <dbReference type="EMBL" id="RAK50827.1"/>
    </source>
</evidence>
<dbReference type="AlphaFoldDB" id="A0A328A926"/>
<dbReference type="SMART" id="SM00420">
    <property type="entry name" value="HTH_DEOR"/>
    <property type="match status" value="1"/>
</dbReference>
<dbReference type="RefSeq" id="WP_111516139.1">
    <property type="nucleotide sequence ID" value="NZ_QFYR01000005.1"/>
</dbReference>
<keyword evidence="1" id="KW-0805">Transcription regulation</keyword>
<dbReference type="PANTHER" id="PTHR30363:SF55">
    <property type="entry name" value="HTH-TYPE TRANSCRIPTIONAL REGULATOR ULAR"/>
    <property type="match status" value="1"/>
</dbReference>
<dbReference type="InterPro" id="IPR036390">
    <property type="entry name" value="WH_DNA-bd_sf"/>
</dbReference>
<dbReference type="Proteomes" id="UP000249725">
    <property type="component" value="Unassembled WGS sequence"/>
</dbReference>
<dbReference type="GO" id="GO:0003677">
    <property type="term" value="F:DNA binding"/>
    <property type="evidence" value="ECO:0007669"/>
    <property type="project" value="UniProtKB-KW"/>
</dbReference>
<evidence type="ECO:0000256" key="1">
    <source>
        <dbReference type="ARBA" id="ARBA00023015"/>
    </source>
</evidence>
<keyword evidence="3" id="KW-0804">Transcription</keyword>
<dbReference type="Pfam" id="PF08220">
    <property type="entry name" value="HTH_DeoR"/>
    <property type="match status" value="1"/>
</dbReference>
<evidence type="ECO:0000256" key="2">
    <source>
        <dbReference type="ARBA" id="ARBA00023125"/>
    </source>
</evidence>
<dbReference type="PROSITE" id="PS51000">
    <property type="entry name" value="HTH_DEOR_2"/>
    <property type="match status" value="1"/>
</dbReference>
<keyword evidence="6" id="KW-1185">Reference proteome</keyword>
<proteinExistence type="predicted"/>
<gene>
    <name evidence="5" type="ORF">DJ018_16780</name>
</gene>
<comment type="caution">
    <text evidence="5">The sequence shown here is derived from an EMBL/GenBank/DDBJ whole genome shotgun (WGS) entry which is preliminary data.</text>
</comment>
<evidence type="ECO:0000259" key="4">
    <source>
        <dbReference type="PROSITE" id="PS51000"/>
    </source>
</evidence>
<name>A0A328A926_9CAUL</name>
<sequence length="266" mass="28548">MHSAEREQLILSIIEERGFIGFQELDQRVAASPATLRRDLDRLAGTGRIVRVRGGARLPEGKSDEGHLTGVPFHENIGRHPAEKAAVGRAAAGLCAPGEAVIIDGGSTTLQMCPHLADLGLQVLTTSLHIVSALLPQPSTRVTIPGGTVFREQNIVLSAFEEDGASRFRASKMFLGAAAVGRHGVMQADMLLIQAERRLLQRADEIILLVDSSKFEAPAGHVLCDLEEISTLVTDDRLPDACAQYVERAGVRLVVAPVTDNRAARS</sequence>
<dbReference type="SUPFAM" id="SSF46785">
    <property type="entry name" value="Winged helix' DNA-binding domain"/>
    <property type="match status" value="1"/>
</dbReference>
<dbReference type="InterPro" id="IPR014036">
    <property type="entry name" value="DeoR-like_C"/>
</dbReference>
<dbReference type="InterPro" id="IPR001034">
    <property type="entry name" value="DeoR_HTH"/>
</dbReference>
<dbReference type="InterPro" id="IPR050313">
    <property type="entry name" value="Carb_Metab_HTH_regulators"/>
</dbReference>
<reference evidence="6" key="1">
    <citation type="submission" date="2018-05" db="EMBL/GenBank/DDBJ databases">
        <authorList>
            <person name="Li X."/>
        </authorList>
    </citation>
    <scope>NUCLEOTIDE SEQUENCE [LARGE SCALE GENOMIC DNA]</scope>
    <source>
        <strain evidence="6">YIM 73061</strain>
    </source>
</reference>
<organism evidence="5 6">
    <name type="scientific">Phenylobacterium deserti</name>
    <dbReference type="NCBI Taxonomy" id="1914756"/>
    <lineage>
        <taxon>Bacteria</taxon>
        <taxon>Pseudomonadati</taxon>
        <taxon>Pseudomonadota</taxon>
        <taxon>Alphaproteobacteria</taxon>
        <taxon>Caulobacterales</taxon>
        <taxon>Caulobacteraceae</taxon>
        <taxon>Phenylobacterium</taxon>
    </lineage>
</organism>
<evidence type="ECO:0000313" key="6">
    <source>
        <dbReference type="Proteomes" id="UP000249725"/>
    </source>
</evidence>
<dbReference type="PRINTS" id="PR00037">
    <property type="entry name" value="HTHLACR"/>
</dbReference>
<feature type="domain" description="HTH deoR-type" evidence="4">
    <location>
        <begin position="3"/>
        <end position="58"/>
    </location>
</feature>
<dbReference type="SMART" id="SM01134">
    <property type="entry name" value="DeoRC"/>
    <property type="match status" value="1"/>
</dbReference>
<dbReference type="SUPFAM" id="SSF100950">
    <property type="entry name" value="NagB/RpiA/CoA transferase-like"/>
    <property type="match status" value="1"/>
</dbReference>
<evidence type="ECO:0000256" key="3">
    <source>
        <dbReference type="ARBA" id="ARBA00023163"/>
    </source>
</evidence>
<accession>A0A328A926</accession>
<dbReference type="GO" id="GO:0003700">
    <property type="term" value="F:DNA-binding transcription factor activity"/>
    <property type="evidence" value="ECO:0007669"/>
    <property type="project" value="InterPro"/>
</dbReference>
<dbReference type="InterPro" id="IPR037171">
    <property type="entry name" value="NagB/RpiA_transferase-like"/>
</dbReference>
<dbReference type="EMBL" id="QFYR01000005">
    <property type="protein sequence ID" value="RAK50827.1"/>
    <property type="molecule type" value="Genomic_DNA"/>
</dbReference>
<dbReference type="PANTHER" id="PTHR30363">
    <property type="entry name" value="HTH-TYPE TRANSCRIPTIONAL REGULATOR SRLR-RELATED"/>
    <property type="match status" value="1"/>
</dbReference>
<dbReference type="PROSITE" id="PS00894">
    <property type="entry name" value="HTH_DEOR_1"/>
    <property type="match status" value="1"/>
</dbReference>
<dbReference type="InterPro" id="IPR018356">
    <property type="entry name" value="Tscrpt_reg_HTH_DeoR_CS"/>
</dbReference>
<protein>
    <submittedName>
        <fullName evidence="5">DeoR/GlpR transcriptional regulator</fullName>
    </submittedName>
</protein>
<keyword evidence="2" id="KW-0238">DNA-binding</keyword>